<proteinExistence type="predicted"/>
<organism evidence="1 2">
    <name type="scientific">Caerostris darwini</name>
    <dbReference type="NCBI Taxonomy" id="1538125"/>
    <lineage>
        <taxon>Eukaryota</taxon>
        <taxon>Metazoa</taxon>
        <taxon>Ecdysozoa</taxon>
        <taxon>Arthropoda</taxon>
        <taxon>Chelicerata</taxon>
        <taxon>Arachnida</taxon>
        <taxon>Araneae</taxon>
        <taxon>Araneomorphae</taxon>
        <taxon>Entelegynae</taxon>
        <taxon>Araneoidea</taxon>
        <taxon>Araneidae</taxon>
        <taxon>Caerostris</taxon>
    </lineage>
</organism>
<name>A0AAV4VDL1_9ARAC</name>
<evidence type="ECO:0000313" key="1">
    <source>
        <dbReference type="EMBL" id="GIY68392.1"/>
    </source>
</evidence>
<protein>
    <submittedName>
        <fullName evidence="1">Uncharacterized protein</fullName>
    </submittedName>
</protein>
<evidence type="ECO:0000313" key="2">
    <source>
        <dbReference type="Proteomes" id="UP001054837"/>
    </source>
</evidence>
<reference evidence="1 2" key="1">
    <citation type="submission" date="2021-06" db="EMBL/GenBank/DDBJ databases">
        <title>Caerostris darwini draft genome.</title>
        <authorList>
            <person name="Kono N."/>
            <person name="Arakawa K."/>
        </authorList>
    </citation>
    <scope>NUCLEOTIDE SEQUENCE [LARGE SCALE GENOMIC DNA]</scope>
</reference>
<dbReference type="Proteomes" id="UP001054837">
    <property type="component" value="Unassembled WGS sequence"/>
</dbReference>
<dbReference type="EMBL" id="BPLQ01012863">
    <property type="protein sequence ID" value="GIY68392.1"/>
    <property type="molecule type" value="Genomic_DNA"/>
</dbReference>
<sequence length="109" mass="12199">MNYLFSLSREHEPTTQRDTSTLLVPASSLLFSPINLANLLFSPINLANLLFSPINLSDLLFSPINLANLLISPPLPNSPMTTFVSYRDYSSHHGIRKKTESAPQKRMNV</sequence>
<comment type="caution">
    <text evidence="1">The sequence shown here is derived from an EMBL/GenBank/DDBJ whole genome shotgun (WGS) entry which is preliminary data.</text>
</comment>
<dbReference type="AlphaFoldDB" id="A0AAV4VDL1"/>
<gene>
    <name evidence="1" type="ORF">CDAR_84241</name>
</gene>
<keyword evidence="2" id="KW-1185">Reference proteome</keyword>
<accession>A0AAV4VDL1</accession>